<dbReference type="Pfam" id="PF13968">
    <property type="entry name" value="DUF4220"/>
    <property type="match status" value="1"/>
</dbReference>
<dbReference type="PANTHER" id="PTHR31325">
    <property type="entry name" value="OS01G0798800 PROTEIN-RELATED"/>
    <property type="match status" value="1"/>
</dbReference>
<evidence type="ECO:0000259" key="2">
    <source>
        <dbReference type="Pfam" id="PF13968"/>
    </source>
</evidence>
<feature type="transmembrane region" description="Helical" evidence="1">
    <location>
        <begin position="137"/>
        <end position="154"/>
    </location>
</feature>
<feature type="transmembrane region" description="Helical" evidence="1">
    <location>
        <begin position="68"/>
        <end position="93"/>
    </location>
</feature>
<name>A0A5B6WLE7_9ROSI</name>
<sequence>MDGFEFSVAVSLLYVEIKGQVLRRVFSQIVNNFWNEWELRLMVLLSLVLQFLLIHFGKRRKKYTGAQVPLIAICAWIIYLSADWMATLVLSTLLRGSVGLQKGLVAFWTPFLLWHLGGPYNITAYSLEDNELWLRHFLGMFFQIGEAIYISVQFQSDTELNALAVPLFIAGVLKYFERIWALRCASPKQLMKSFFVPQSSNSPSDSSSDGDEKKTMIRTGLYDLSRRKRFIEDPNITDEVKFLRQVHSAFEVLKPLFTDLRFQISEEFHEELVYLKRCMNAAEAFNFVRIELEFLYDLLLTKNPLHHQHHICNLALRLICFSSAFSALIAFSALYYKFQDHTVDFVVTYVLLFSAVFHESSSFHMYIRSKWTLMWHANQWKDVDIELKKFIYEHLKDLRIDLSNEQFNPKHLEKMLGEKGDAILERKRLDPIVNEDWKMESTDFTRRIFIWHIATSIVYYDDLSKHRKCSCSSICKIGKSLSDYMMYLVLVRPTMLPKGFSDRVNDDTYNQTQRILLQPKLKQTAMKEFIETLWLLSSDVMNTRLPELEFGALWEGVKFAQKLQGLVTERWDHEEKWKMISDVWMEMMVYGASRCTWEEHAQQLRHGSELLTHVALIMAHLGLSTQVHKQEKTDDTNLK</sequence>
<dbReference type="Pfam" id="PF04578">
    <property type="entry name" value="DUF594"/>
    <property type="match status" value="1"/>
</dbReference>
<evidence type="ECO:0000256" key="1">
    <source>
        <dbReference type="SAM" id="Phobius"/>
    </source>
</evidence>
<keyword evidence="1" id="KW-0812">Transmembrane</keyword>
<gene>
    <name evidence="3" type="ORF">EPI10_004494</name>
</gene>
<feature type="transmembrane region" description="Helical" evidence="1">
    <location>
        <begin position="314"/>
        <end position="334"/>
    </location>
</feature>
<feature type="transmembrane region" description="Helical" evidence="1">
    <location>
        <begin position="160"/>
        <end position="176"/>
    </location>
</feature>
<keyword evidence="4" id="KW-1185">Reference proteome</keyword>
<protein>
    <submittedName>
        <fullName evidence="3">DUF594 family protein</fullName>
    </submittedName>
</protein>
<feature type="transmembrane region" description="Helical" evidence="1">
    <location>
        <begin position="346"/>
        <end position="367"/>
    </location>
</feature>
<organism evidence="3 4">
    <name type="scientific">Gossypium australe</name>
    <dbReference type="NCBI Taxonomy" id="47621"/>
    <lineage>
        <taxon>Eukaryota</taxon>
        <taxon>Viridiplantae</taxon>
        <taxon>Streptophyta</taxon>
        <taxon>Embryophyta</taxon>
        <taxon>Tracheophyta</taxon>
        <taxon>Spermatophyta</taxon>
        <taxon>Magnoliopsida</taxon>
        <taxon>eudicotyledons</taxon>
        <taxon>Gunneridae</taxon>
        <taxon>Pentapetalae</taxon>
        <taxon>rosids</taxon>
        <taxon>malvids</taxon>
        <taxon>Malvales</taxon>
        <taxon>Malvaceae</taxon>
        <taxon>Malvoideae</taxon>
        <taxon>Gossypium</taxon>
    </lineage>
</organism>
<reference evidence="4" key="1">
    <citation type="journal article" date="2019" name="Plant Biotechnol. J.">
        <title>Genome sequencing of the Australian wild diploid species Gossypium australe highlights disease resistance and delayed gland morphogenesis.</title>
        <authorList>
            <person name="Cai Y."/>
            <person name="Cai X."/>
            <person name="Wang Q."/>
            <person name="Wang P."/>
            <person name="Zhang Y."/>
            <person name="Cai C."/>
            <person name="Xu Y."/>
            <person name="Wang K."/>
            <person name="Zhou Z."/>
            <person name="Wang C."/>
            <person name="Geng S."/>
            <person name="Li B."/>
            <person name="Dong Q."/>
            <person name="Hou Y."/>
            <person name="Wang H."/>
            <person name="Ai P."/>
            <person name="Liu Z."/>
            <person name="Yi F."/>
            <person name="Sun M."/>
            <person name="An G."/>
            <person name="Cheng J."/>
            <person name="Zhang Y."/>
            <person name="Shi Q."/>
            <person name="Xie Y."/>
            <person name="Shi X."/>
            <person name="Chang Y."/>
            <person name="Huang F."/>
            <person name="Chen Y."/>
            <person name="Hong S."/>
            <person name="Mi L."/>
            <person name="Sun Q."/>
            <person name="Zhang L."/>
            <person name="Zhou B."/>
            <person name="Peng R."/>
            <person name="Zhang X."/>
            <person name="Liu F."/>
        </authorList>
    </citation>
    <scope>NUCLEOTIDE SEQUENCE [LARGE SCALE GENOMIC DNA]</scope>
    <source>
        <strain evidence="4">cv. PA1801</strain>
    </source>
</reference>
<dbReference type="EMBL" id="SMMG02000002">
    <property type="protein sequence ID" value="KAA3482233.1"/>
    <property type="molecule type" value="Genomic_DNA"/>
</dbReference>
<comment type="caution">
    <text evidence="3">The sequence shown here is derived from an EMBL/GenBank/DDBJ whole genome shotgun (WGS) entry which is preliminary data.</text>
</comment>
<dbReference type="Proteomes" id="UP000325315">
    <property type="component" value="Unassembled WGS sequence"/>
</dbReference>
<dbReference type="AlphaFoldDB" id="A0A5B6WLE7"/>
<dbReference type="InterPro" id="IPR025315">
    <property type="entry name" value="DUF4220"/>
</dbReference>
<keyword evidence="1" id="KW-0472">Membrane</keyword>
<evidence type="ECO:0000313" key="3">
    <source>
        <dbReference type="EMBL" id="KAA3482233.1"/>
    </source>
</evidence>
<accession>A0A5B6WLE7</accession>
<proteinExistence type="predicted"/>
<evidence type="ECO:0000313" key="4">
    <source>
        <dbReference type="Proteomes" id="UP000325315"/>
    </source>
</evidence>
<dbReference type="OrthoDB" id="1689146at2759"/>
<feature type="transmembrane region" description="Helical" evidence="1">
    <location>
        <begin position="105"/>
        <end position="125"/>
    </location>
</feature>
<keyword evidence="1" id="KW-1133">Transmembrane helix</keyword>
<feature type="transmembrane region" description="Helical" evidence="1">
    <location>
        <begin position="39"/>
        <end position="56"/>
    </location>
</feature>
<feature type="domain" description="DUF4220" evidence="2">
    <location>
        <begin position="76"/>
        <end position="386"/>
    </location>
</feature>
<dbReference type="InterPro" id="IPR007658">
    <property type="entry name" value="DUF594"/>
</dbReference>